<feature type="compositionally biased region" description="Polar residues" evidence="1">
    <location>
        <begin position="765"/>
        <end position="779"/>
    </location>
</feature>
<evidence type="ECO:0000313" key="3">
    <source>
        <dbReference type="Proteomes" id="UP000717328"/>
    </source>
</evidence>
<feature type="compositionally biased region" description="Polar residues" evidence="1">
    <location>
        <begin position="78"/>
        <end position="91"/>
    </location>
</feature>
<feature type="compositionally biased region" description="Polar residues" evidence="1">
    <location>
        <begin position="418"/>
        <end position="428"/>
    </location>
</feature>
<dbReference type="Proteomes" id="UP000717328">
    <property type="component" value="Unassembled WGS sequence"/>
</dbReference>
<gene>
    <name evidence="2" type="ORF">H0H81_008450</name>
</gene>
<name>A0A9P7G166_9AGAR</name>
<keyword evidence="3" id="KW-1185">Reference proteome</keyword>
<feature type="compositionally biased region" description="Low complexity" evidence="1">
    <location>
        <begin position="482"/>
        <end position="495"/>
    </location>
</feature>
<feature type="compositionally biased region" description="Low complexity" evidence="1">
    <location>
        <begin position="92"/>
        <end position="111"/>
    </location>
</feature>
<evidence type="ECO:0000256" key="1">
    <source>
        <dbReference type="SAM" id="MobiDB-lite"/>
    </source>
</evidence>
<feature type="compositionally biased region" description="Polar residues" evidence="1">
    <location>
        <begin position="454"/>
        <end position="468"/>
    </location>
</feature>
<comment type="caution">
    <text evidence="2">The sequence shown here is derived from an EMBL/GenBank/DDBJ whole genome shotgun (WGS) entry which is preliminary data.</text>
</comment>
<feature type="region of interest" description="Disordered" evidence="1">
    <location>
        <begin position="1"/>
        <end position="34"/>
    </location>
</feature>
<feature type="region of interest" description="Disordered" evidence="1">
    <location>
        <begin position="574"/>
        <end position="617"/>
    </location>
</feature>
<feature type="region of interest" description="Disordered" evidence="1">
    <location>
        <begin position="753"/>
        <end position="779"/>
    </location>
</feature>
<feature type="compositionally biased region" description="Basic residues" evidence="1">
    <location>
        <begin position="228"/>
        <end position="238"/>
    </location>
</feature>
<dbReference type="EMBL" id="JABCKI010005737">
    <property type="protein sequence ID" value="KAG5638950.1"/>
    <property type="molecule type" value="Genomic_DNA"/>
</dbReference>
<feature type="compositionally biased region" description="Polar residues" evidence="1">
    <location>
        <begin position="329"/>
        <end position="346"/>
    </location>
</feature>
<proteinExistence type="predicted"/>
<accession>A0A9P7G166</accession>
<feature type="region of interest" description="Disordered" evidence="1">
    <location>
        <begin position="454"/>
        <end position="546"/>
    </location>
</feature>
<feature type="compositionally biased region" description="Low complexity" evidence="1">
    <location>
        <begin position="432"/>
        <end position="442"/>
    </location>
</feature>
<evidence type="ECO:0000313" key="2">
    <source>
        <dbReference type="EMBL" id="KAG5638950.1"/>
    </source>
</evidence>
<feature type="compositionally biased region" description="Basic and acidic residues" evidence="1">
    <location>
        <begin position="199"/>
        <end position="227"/>
    </location>
</feature>
<protein>
    <submittedName>
        <fullName evidence="2">Uncharacterized protein</fullName>
    </submittedName>
</protein>
<organism evidence="2 3">
    <name type="scientific">Sphagnurus paluster</name>
    <dbReference type="NCBI Taxonomy" id="117069"/>
    <lineage>
        <taxon>Eukaryota</taxon>
        <taxon>Fungi</taxon>
        <taxon>Dikarya</taxon>
        <taxon>Basidiomycota</taxon>
        <taxon>Agaricomycotina</taxon>
        <taxon>Agaricomycetes</taxon>
        <taxon>Agaricomycetidae</taxon>
        <taxon>Agaricales</taxon>
        <taxon>Tricholomatineae</taxon>
        <taxon>Lyophyllaceae</taxon>
        <taxon>Sphagnurus</taxon>
    </lineage>
</organism>
<sequence length="844" mass="91804">MNTSFTFPRHAAPISRSTPTTLSPTSPTVSTHNRESNALRASVLDAALQLGIGQNSIVANWMFNDPLEEDDEPDERSSSAITYGSTATSDDSLFSGRPSTSSSSLSSNAISNPMPPNLLGVPEGVDFNTSINKMPQRPSAGINPFPEIPIPPRPVTPVSRGKLRKKRAEGYESDGGYVSDAGKRKGKKNSKGMVDEGGLTDKERAKEAKNRAKEEKLQEKKEKEEERKRKKSMSKKKKNQDDEKDGYTTGYETDGGKLSKKSKSKSGGDPGYDTDSGYVSSTPGKKSKTRFFRLGSKQSKVDMSQEDIPAMPNAAASKDPIQLPIASRFATTMSHSQAASNDPVKTSTDRPRVPLSMTMPAATSIPSLNSPTSPVSFTHDQRKSYASGGFRRSTSQSSKSSKRKGIQSSSQEIEDENTTQSFVISPSQMPLPASTVVSPASSSQVFPAISLPLTHTLSTPGSATSRNPSPIPGGSYAQFLQAASLSPMTSATSSSNNRQHFPPTDGFGPTSSPPTRSSSPNPQSLSANARYHHAHHKSQNSSSLSIIPSSDYIVPSPRVSPVPNPSVIAYYEIQPSSPPPVGQISRVPSRSPSKTRDRAGGSSIGSIPRSHTPDQGLFSQPIPSIQRGREAPFPARPILPSSRNSIGPGLEARVKVPRYRELYGLTLPQREERLPHAHEPANHHQESQGDIEVLEPSDDEWDGEYDDQVEEDMRDVLNRFVEHTPVDEQWSHEHALGRSRSIEALRHRISVRGTDSEYDEETQDAAKQSSIEGGDRSSQWTESIYSRASVLDPDLSGVTRQRFLQRIEDMYASNGRERVTPPVPNVPETNLVGADVPGGRRWRF</sequence>
<dbReference type="AlphaFoldDB" id="A0A9P7G166"/>
<reference evidence="2" key="1">
    <citation type="submission" date="2021-02" db="EMBL/GenBank/DDBJ databases">
        <authorList>
            <person name="Nieuwenhuis M."/>
            <person name="Van De Peppel L.J.J."/>
        </authorList>
    </citation>
    <scope>NUCLEOTIDE SEQUENCE</scope>
    <source>
        <strain evidence="2">D49</strain>
    </source>
</reference>
<feature type="compositionally biased region" description="Low complexity" evidence="1">
    <location>
        <begin position="13"/>
        <end position="31"/>
    </location>
</feature>
<reference evidence="2" key="2">
    <citation type="submission" date="2021-10" db="EMBL/GenBank/DDBJ databases">
        <title>Phylogenomics reveals ancestral predisposition of the termite-cultivated fungus Termitomyces towards a domesticated lifestyle.</title>
        <authorList>
            <person name="Auxier B."/>
            <person name="Grum-Grzhimaylo A."/>
            <person name="Cardenas M.E."/>
            <person name="Lodge J.D."/>
            <person name="Laessoe T."/>
            <person name="Pedersen O."/>
            <person name="Smith M.E."/>
            <person name="Kuyper T.W."/>
            <person name="Franco-Molano E.A."/>
            <person name="Baroni T.J."/>
            <person name="Aanen D.K."/>
        </authorList>
    </citation>
    <scope>NUCLEOTIDE SEQUENCE</scope>
    <source>
        <strain evidence="2">D49</strain>
    </source>
</reference>
<feature type="compositionally biased region" description="Pro residues" evidence="1">
    <location>
        <begin position="146"/>
        <end position="155"/>
    </location>
</feature>
<dbReference type="OrthoDB" id="2690066at2759"/>
<feature type="region of interest" description="Disordered" evidence="1">
    <location>
        <begin position="66"/>
        <end position="442"/>
    </location>
</feature>
<feature type="compositionally biased region" description="Low complexity" evidence="1">
    <location>
        <begin position="509"/>
        <end position="522"/>
    </location>
</feature>
<feature type="compositionally biased region" description="Polar residues" evidence="1">
    <location>
        <begin position="364"/>
        <end position="378"/>
    </location>
</feature>